<keyword evidence="1 2" id="KW-0344">Guanine-nucleotide releasing factor</keyword>
<reference evidence="5" key="1">
    <citation type="submission" date="2019-09" db="EMBL/GenBank/DDBJ databases">
        <title>Draft genome information of white flower Hibiscus syriacus.</title>
        <authorList>
            <person name="Kim Y.-M."/>
        </authorList>
    </citation>
    <scope>NUCLEOTIDE SEQUENCE [LARGE SCALE GENOMIC DNA]</scope>
    <source>
        <strain evidence="5">YM2019G1</strain>
    </source>
</reference>
<evidence type="ECO:0000256" key="2">
    <source>
        <dbReference type="PROSITE-ProRule" id="PRU00663"/>
    </source>
</evidence>
<proteinExistence type="predicted"/>
<evidence type="ECO:0000256" key="3">
    <source>
        <dbReference type="SAM" id="MobiDB-lite"/>
    </source>
</evidence>
<sequence>MVPAVEHEQEQEGNNKSPLGFFNFRGSKEKKGRHAKSLSIGSATKLEEVAMDEGDHDAFEEMVAAFRVREQQLLHGNPSPDSKVFVKIWQDFYSDMEQMKEKFAKLLLGEDMSGGGTGVSSALALSNAITNLAASVFGEQSRLEPMSPERKARWRKEMNWLLSVTDHIVELVPSHQKRKDGTDMEIMVTKQREDLLMNIPALKTLDRMLIVRTWICIVCCVVSLQLIGWSDLKCPDSEGRRKDDKWWLPTVKVRPGGLSEAARKNLQVQKECVTQVLKAAMAINAQLLSEMDIPESYIESLPKNGRDSLGDSIYKSITDEFFDPDQFLSSMDLSSDHKILDLKNRIEASIVIWKRKMHQKDGKSWGSGVSIEKRELFEERVEIILHLIKHRFPGLPQSSLDISKIEYNKDVGQAVLESYSRILESLAHTVLSRIEDVIQADFLATESNPLKEERKPAMTRDDSTMTLSDLLTWGDQNESEEQAEPVAEATKEIDPKNLQKLNVLIGKKISYLDSLGGSKSPTSRH</sequence>
<evidence type="ECO:0000313" key="6">
    <source>
        <dbReference type="Proteomes" id="UP000436088"/>
    </source>
</evidence>
<dbReference type="FunFam" id="1.20.58.2010:FF:000003">
    <property type="entry name" value="Rop guanine nucleotide exchange factor 14"/>
    <property type="match status" value="1"/>
</dbReference>
<keyword evidence="6" id="KW-1185">Reference proteome</keyword>
<dbReference type="InterPro" id="IPR005512">
    <property type="entry name" value="PRONE_dom"/>
</dbReference>
<feature type="region of interest" description="Disordered" evidence="3">
    <location>
        <begin position="1"/>
        <end position="22"/>
    </location>
</feature>
<dbReference type="PANTHER" id="PTHR33101:SF10">
    <property type="entry name" value="ROP GUANINE NUCLEOTIDE EXCHANGE FACTOR 12"/>
    <property type="match status" value="1"/>
</dbReference>
<dbReference type="Pfam" id="PF03759">
    <property type="entry name" value="PRONE"/>
    <property type="match status" value="1"/>
</dbReference>
<dbReference type="PROSITE" id="PS51334">
    <property type="entry name" value="PRONE"/>
    <property type="match status" value="1"/>
</dbReference>
<dbReference type="InterPro" id="IPR038937">
    <property type="entry name" value="RopGEF"/>
</dbReference>
<comment type="caution">
    <text evidence="5">The sequence shown here is derived from an EMBL/GenBank/DDBJ whole genome shotgun (WGS) entry which is preliminary data.</text>
</comment>
<organism evidence="5 6">
    <name type="scientific">Hibiscus syriacus</name>
    <name type="common">Rose of Sharon</name>
    <dbReference type="NCBI Taxonomy" id="106335"/>
    <lineage>
        <taxon>Eukaryota</taxon>
        <taxon>Viridiplantae</taxon>
        <taxon>Streptophyta</taxon>
        <taxon>Embryophyta</taxon>
        <taxon>Tracheophyta</taxon>
        <taxon>Spermatophyta</taxon>
        <taxon>Magnoliopsida</taxon>
        <taxon>eudicotyledons</taxon>
        <taxon>Gunneridae</taxon>
        <taxon>Pentapetalae</taxon>
        <taxon>rosids</taxon>
        <taxon>malvids</taxon>
        <taxon>Malvales</taxon>
        <taxon>Malvaceae</taxon>
        <taxon>Malvoideae</taxon>
        <taxon>Hibiscus</taxon>
    </lineage>
</organism>
<gene>
    <name evidence="5" type="ORF">F3Y22_tig00110194pilonHSYRG00056</name>
</gene>
<evidence type="ECO:0000256" key="1">
    <source>
        <dbReference type="ARBA" id="ARBA00022658"/>
    </source>
</evidence>
<protein>
    <submittedName>
        <fullName evidence="5">Rop guanine nucleotide exchange factor 12</fullName>
    </submittedName>
</protein>
<dbReference type="EMBL" id="VEPZ02000869">
    <property type="protein sequence ID" value="KAE8714690.1"/>
    <property type="molecule type" value="Genomic_DNA"/>
</dbReference>
<feature type="domain" description="PRONE" evidence="4">
    <location>
        <begin position="86"/>
        <end position="451"/>
    </location>
</feature>
<dbReference type="AlphaFoldDB" id="A0A6A3BCE1"/>
<accession>A0A6A3BCE1</accession>
<evidence type="ECO:0000313" key="5">
    <source>
        <dbReference type="EMBL" id="KAE8714690.1"/>
    </source>
</evidence>
<dbReference type="Gene3D" id="1.20.58.2010">
    <property type="entry name" value="PRONE domain, subdomain 1"/>
    <property type="match status" value="2"/>
</dbReference>
<feature type="compositionally biased region" description="Basic and acidic residues" evidence="3">
    <location>
        <begin position="1"/>
        <end position="10"/>
    </location>
</feature>
<evidence type="ECO:0000259" key="4">
    <source>
        <dbReference type="PROSITE" id="PS51334"/>
    </source>
</evidence>
<dbReference type="GO" id="GO:0005085">
    <property type="term" value="F:guanyl-nucleotide exchange factor activity"/>
    <property type="evidence" value="ECO:0007669"/>
    <property type="project" value="UniProtKB-UniRule"/>
</dbReference>
<dbReference type="Proteomes" id="UP000436088">
    <property type="component" value="Unassembled WGS sequence"/>
</dbReference>
<name>A0A6A3BCE1_HIBSY</name>
<dbReference type="PANTHER" id="PTHR33101">
    <property type="entry name" value="ROP GUANINE NUCLEOTIDE EXCHANGE FACTOR 1"/>
    <property type="match status" value="1"/>
</dbReference>